<dbReference type="EMBL" id="BAABLP010000001">
    <property type="protein sequence ID" value="GAA4737870.1"/>
    <property type="molecule type" value="Genomic_DNA"/>
</dbReference>
<reference evidence="3" key="1">
    <citation type="journal article" date="2019" name="Int. J. Syst. Evol. Microbiol.">
        <title>The Global Catalogue of Microorganisms (GCM) 10K type strain sequencing project: providing services to taxonomists for standard genome sequencing and annotation.</title>
        <authorList>
            <consortium name="The Broad Institute Genomics Platform"/>
            <consortium name="The Broad Institute Genome Sequencing Center for Infectious Disease"/>
            <person name="Wu L."/>
            <person name="Ma J."/>
        </authorList>
    </citation>
    <scope>NUCLEOTIDE SEQUENCE [LARGE SCALE GENOMIC DNA]</scope>
    <source>
        <strain evidence="3">JCM 19015</strain>
    </source>
</reference>
<protein>
    <submittedName>
        <fullName evidence="2">Uncharacterized protein</fullName>
    </submittedName>
</protein>
<evidence type="ECO:0000313" key="2">
    <source>
        <dbReference type="EMBL" id="GAA4737870.1"/>
    </source>
</evidence>
<gene>
    <name evidence="2" type="ORF">GCM10025783_05450</name>
</gene>
<dbReference type="Proteomes" id="UP001500121">
    <property type="component" value="Unassembled WGS sequence"/>
</dbReference>
<dbReference type="RefSeq" id="WP_345479398.1">
    <property type="nucleotide sequence ID" value="NZ_BAABLP010000001.1"/>
</dbReference>
<evidence type="ECO:0000256" key="1">
    <source>
        <dbReference type="SAM" id="MobiDB-lite"/>
    </source>
</evidence>
<accession>A0ABP8YRQ4</accession>
<evidence type="ECO:0000313" key="3">
    <source>
        <dbReference type="Proteomes" id="UP001500121"/>
    </source>
</evidence>
<organism evidence="2 3">
    <name type="scientific">Amnibacterium soli</name>
    <dbReference type="NCBI Taxonomy" id="1282736"/>
    <lineage>
        <taxon>Bacteria</taxon>
        <taxon>Bacillati</taxon>
        <taxon>Actinomycetota</taxon>
        <taxon>Actinomycetes</taxon>
        <taxon>Micrococcales</taxon>
        <taxon>Microbacteriaceae</taxon>
        <taxon>Amnibacterium</taxon>
    </lineage>
</organism>
<keyword evidence="3" id="KW-1185">Reference proteome</keyword>
<feature type="region of interest" description="Disordered" evidence="1">
    <location>
        <begin position="36"/>
        <end position="55"/>
    </location>
</feature>
<comment type="caution">
    <text evidence="2">The sequence shown here is derived from an EMBL/GenBank/DDBJ whole genome shotgun (WGS) entry which is preliminary data.</text>
</comment>
<proteinExistence type="predicted"/>
<sequence length="55" mass="6117">MAAELREIDEHVFVVDIECGLEEDWGDDTIGAGVRLDEHNELTHPEIAAETAPTR</sequence>
<name>A0ABP8YRQ4_9MICO</name>